<keyword evidence="2" id="KW-1185">Reference proteome</keyword>
<proteinExistence type="predicted"/>
<name>A0A084AR10_STACB</name>
<dbReference type="Pfam" id="PF00106">
    <property type="entry name" value="adh_short"/>
    <property type="match status" value="1"/>
</dbReference>
<accession>A0A084AR10</accession>
<dbReference type="HOGENOM" id="CLU_010194_17_0_1"/>
<dbReference type="Gene3D" id="3.40.50.720">
    <property type="entry name" value="NAD(P)-binding Rossmann-like Domain"/>
    <property type="match status" value="1"/>
</dbReference>
<dbReference type="InterPro" id="IPR002347">
    <property type="entry name" value="SDR_fam"/>
</dbReference>
<evidence type="ECO:0000313" key="1">
    <source>
        <dbReference type="EMBL" id="KEY67739.1"/>
    </source>
</evidence>
<dbReference type="OrthoDB" id="5399006at2759"/>
<sequence length="247" mass="26171">MASRPFFAIIAGVGPGTGRATAIRFAQAYSVVLLARRAESYQDIVAEIKQSGGHAVGISTDVSDPASLKSAFGTISKELPDSKLAAAVFNANGGFVRKPFLELTREEFDSGLQASAGAFVSFAQLTLPLLLKAVPESQHPPSLIITGASASIKGSAQFGSFAAGKFALRAVGQSLAREFGPQGVHVAHAIIDGIIDTPRSRAYAPNKGVQDAIIKPEAIAESYWHLHTQHRSALTQEIDIRPYVEKF</sequence>
<dbReference type="PANTHER" id="PTHR43431">
    <property type="entry name" value="OXIDOREDUCTASE, SHORT CHAIN DEHYDROGENASE/REDUCTASE FAMILY (AFU_ORTHOLOGUE AFUA_5G14000)"/>
    <property type="match status" value="1"/>
</dbReference>
<organism evidence="1 2">
    <name type="scientific">Stachybotrys chartarum (strain CBS 109288 / IBT 7711)</name>
    <name type="common">Toxic black mold</name>
    <name type="synonym">Stilbospora chartarum</name>
    <dbReference type="NCBI Taxonomy" id="1280523"/>
    <lineage>
        <taxon>Eukaryota</taxon>
        <taxon>Fungi</taxon>
        <taxon>Dikarya</taxon>
        <taxon>Ascomycota</taxon>
        <taxon>Pezizomycotina</taxon>
        <taxon>Sordariomycetes</taxon>
        <taxon>Hypocreomycetidae</taxon>
        <taxon>Hypocreales</taxon>
        <taxon>Stachybotryaceae</taxon>
        <taxon>Stachybotrys</taxon>
    </lineage>
</organism>
<dbReference type="PANTHER" id="PTHR43431:SF7">
    <property type="entry name" value="OXIDOREDUCTASE, SHORT CHAIN DEHYDROGENASE_REDUCTASE FAMILY (AFU_ORTHOLOGUE AFUA_5G14000)"/>
    <property type="match status" value="1"/>
</dbReference>
<dbReference type="InterPro" id="IPR036291">
    <property type="entry name" value="NAD(P)-bd_dom_sf"/>
</dbReference>
<dbReference type="SUPFAM" id="SSF51735">
    <property type="entry name" value="NAD(P)-binding Rossmann-fold domains"/>
    <property type="match status" value="1"/>
</dbReference>
<dbReference type="EMBL" id="KL648604">
    <property type="protein sequence ID" value="KEY67739.1"/>
    <property type="molecule type" value="Genomic_DNA"/>
</dbReference>
<evidence type="ECO:0000313" key="2">
    <source>
        <dbReference type="Proteomes" id="UP000028045"/>
    </source>
</evidence>
<dbReference type="AlphaFoldDB" id="A0A084AR10"/>
<reference evidence="1 2" key="1">
    <citation type="journal article" date="2014" name="BMC Genomics">
        <title>Comparative genome sequencing reveals chemotype-specific gene clusters in the toxigenic black mold Stachybotrys.</title>
        <authorList>
            <person name="Semeiks J."/>
            <person name="Borek D."/>
            <person name="Otwinowski Z."/>
            <person name="Grishin N.V."/>
        </authorList>
    </citation>
    <scope>NUCLEOTIDE SEQUENCE [LARGE SCALE GENOMIC DNA]</scope>
    <source>
        <strain evidence="2">CBS 109288 / IBT 7711</strain>
    </source>
</reference>
<dbReference type="Proteomes" id="UP000028045">
    <property type="component" value="Unassembled WGS sequence"/>
</dbReference>
<gene>
    <name evidence="1" type="ORF">S7711_04059</name>
</gene>
<protein>
    <submittedName>
        <fullName evidence="1">Uncharacterized protein</fullName>
    </submittedName>
</protein>